<feature type="repeat" description="RCC1" evidence="5">
    <location>
        <begin position="138"/>
        <end position="190"/>
    </location>
</feature>
<dbReference type="SUPFAM" id="SSF50985">
    <property type="entry name" value="RCC1/BLIP-II"/>
    <property type="match status" value="1"/>
</dbReference>
<feature type="repeat" description="RCC1" evidence="5">
    <location>
        <begin position="191"/>
        <end position="242"/>
    </location>
</feature>
<dbReference type="SMART" id="SM00119">
    <property type="entry name" value="HECTc"/>
    <property type="match status" value="1"/>
</dbReference>
<dbReference type="Gene3D" id="3.30.2410.10">
    <property type="entry name" value="Hect, E3 ligase catalytic domain"/>
    <property type="match status" value="1"/>
</dbReference>
<evidence type="ECO:0000256" key="2">
    <source>
        <dbReference type="ARBA" id="ARBA00022737"/>
    </source>
</evidence>
<dbReference type="PRINTS" id="PR00633">
    <property type="entry name" value="RCCNDNSATION"/>
</dbReference>
<protein>
    <recommendedName>
        <fullName evidence="7">HECT domain-containing protein</fullName>
    </recommendedName>
</protein>
<feature type="active site" description="Glycyl thioester intermediate" evidence="4">
    <location>
        <position position="959"/>
    </location>
</feature>
<dbReference type="PANTHER" id="PTHR45622:SF73">
    <property type="entry name" value="E3 UBIQUITIN-PROTEIN LIGASE HERC4-LIKE ISOFORM X1-RELATED"/>
    <property type="match status" value="1"/>
</dbReference>
<accession>A0ABU7CDQ3</accession>
<dbReference type="InterPro" id="IPR000569">
    <property type="entry name" value="HECT_dom"/>
</dbReference>
<dbReference type="InterPro" id="IPR009091">
    <property type="entry name" value="RCC1/BLIP-II"/>
</dbReference>
<dbReference type="Gene3D" id="2.130.10.30">
    <property type="entry name" value="Regulator of chromosome condensation 1/beta-lactamase-inhibitor protein II"/>
    <property type="match status" value="1"/>
</dbReference>
<evidence type="ECO:0000256" key="1">
    <source>
        <dbReference type="ARBA" id="ARBA00022679"/>
    </source>
</evidence>
<evidence type="ECO:0000256" key="5">
    <source>
        <dbReference type="PROSITE-ProRule" id="PRU00235"/>
    </source>
</evidence>
<dbReference type="Gene3D" id="3.90.1750.10">
    <property type="entry name" value="Hect, E3 ligase catalytic domains"/>
    <property type="match status" value="1"/>
</dbReference>
<gene>
    <name evidence="8" type="ORF">ATANTOWER_014932</name>
</gene>
<dbReference type="EMBL" id="JAHUTI010088543">
    <property type="protein sequence ID" value="MED6259915.1"/>
    <property type="molecule type" value="Genomic_DNA"/>
</dbReference>
<dbReference type="InterPro" id="IPR058923">
    <property type="entry name" value="RCC1-like_dom"/>
</dbReference>
<reference evidence="8 9" key="1">
    <citation type="submission" date="2021-07" db="EMBL/GenBank/DDBJ databases">
        <authorList>
            <person name="Palmer J.M."/>
        </authorList>
    </citation>
    <scope>NUCLEOTIDE SEQUENCE [LARGE SCALE GENOMIC DNA]</scope>
    <source>
        <strain evidence="8 9">AT_MEX2019</strain>
        <tissue evidence="8">Muscle</tissue>
    </source>
</reference>
<keyword evidence="9" id="KW-1185">Reference proteome</keyword>
<keyword evidence="3 4" id="KW-0833">Ubl conjugation pathway</keyword>
<feature type="repeat" description="RCC1" evidence="5">
    <location>
        <begin position="295"/>
        <end position="350"/>
    </location>
</feature>
<dbReference type="InterPro" id="IPR035983">
    <property type="entry name" value="Hect_E3_ubiquitin_ligase"/>
</dbReference>
<evidence type="ECO:0000259" key="7">
    <source>
        <dbReference type="PROSITE" id="PS50237"/>
    </source>
</evidence>
<dbReference type="Proteomes" id="UP001345963">
    <property type="component" value="Unassembled WGS sequence"/>
</dbReference>
<dbReference type="PROSITE" id="PS50012">
    <property type="entry name" value="RCC1_3"/>
    <property type="match status" value="4"/>
</dbReference>
<dbReference type="PROSITE" id="PS50237">
    <property type="entry name" value="HECT"/>
    <property type="match status" value="1"/>
</dbReference>
<dbReference type="Pfam" id="PF25390">
    <property type="entry name" value="WD40_RLD"/>
    <property type="match status" value="1"/>
</dbReference>
<dbReference type="PANTHER" id="PTHR45622">
    <property type="entry name" value="UBIQUITIN-PROTEIN LIGASE E3A-RELATED"/>
    <property type="match status" value="1"/>
</dbReference>
<comment type="caution">
    <text evidence="8">The sequence shown here is derived from an EMBL/GenBank/DDBJ whole genome shotgun (WGS) entry which is preliminary data.</text>
</comment>
<feature type="domain" description="HECT" evidence="7">
    <location>
        <begin position="663"/>
        <end position="990"/>
    </location>
</feature>
<feature type="region of interest" description="Disordered" evidence="6">
    <location>
        <begin position="1"/>
        <end position="22"/>
    </location>
</feature>
<sequence>MFSWGEDHRQSFRRKKGSSVPTSDGVQLLNLSFHVRDLSAALNVLAFIKDNGEASIIRTQESGDERRGKQKFINCGEKIQAVSCREDVVMLLSDGGRIFCVDLNLTPFTASSLEALSNIPVTQIACGSHHTVALSKDGQVYTWGQDSRGQLGLGRSNSGGGSPRHIRTLSAIPVVQISVGGEHSFALSASGCVFGWGRNDCGQLGLGDTEDRKTPTPVSCLNMKKVVHISCGKEHTVVLTKDGAVFTFGSGRYGQLGHNSFRDELRPRLVAELLGAKVTKIACGRYHTLVLTDPMKVYSFGCNDHQQLGRENESQSSIPLPVQLPLCTTNGHRIETIFAGADCSFATWRPKEGGLNSKTNITQQPIERMVDKWTTECDAKLWKVIKQEIRSTFSSTSIMNRSFLYQSKDMHFRTSPNYPGLDLSLAKSVFEKLTNDDDLQAIVEDAALLLLPSLDNKPVGVEGLRVYLVLNELLHATQQHCKPQSLRLTEEIFAAFQKLPPESLQIIGDWWHSLSPSTMVRHVNVWKIALSWAVSDRSIKTILLILQNMYKANKKKILEKTFGVEFNPIFLEKDLQLWRTMSKNKIGDNPPLILCDFPFVMDLKSKKMVFDKNVDLTQKEHQTSQKEVFVPGQGWILQLDPFELNLSRASHMEETFIQLAAAHPADLKKPLVVHFDGDTKITRVYKSDFFHQLNVVAQKKEMFTLNDSETLAWFSSRATEMDKANIRLFGILCGLALYNNSIVNLPFPLVLFKKLLDAEPTLEDMMEFSPAVGQNLQYILDYEDDNLGDLDITFMINWDNTDVDLDPKNPEKLVTNQNKKEFVDAYVNYAFNVSVESVFQEFKQGFFQVCDQQLVKLFRPEELQGLLVGGDVYDWAKLKQNTQYEWVNDKHLIIQIDKHPIIQMFWKVFDELTEEQKKDFLWFLTGFRKVPVTGMGQIRMRIQILSGSHDQHFPESLTCHSILQLPVYSTKEIMRKRLTEALKPERGFRD</sequence>
<dbReference type="SUPFAM" id="SSF56204">
    <property type="entry name" value="Hect, E3 ligase catalytic domain"/>
    <property type="match status" value="1"/>
</dbReference>
<keyword evidence="1" id="KW-0808">Transferase</keyword>
<name>A0ABU7CDQ3_9TELE</name>
<evidence type="ECO:0000313" key="8">
    <source>
        <dbReference type="EMBL" id="MED6259915.1"/>
    </source>
</evidence>
<evidence type="ECO:0000256" key="6">
    <source>
        <dbReference type="SAM" id="MobiDB-lite"/>
    </source>
</evidence>
<dbReference type="InterPro" id="IPR051709">
    <property type="entry name" value="Ub-ligase/GTPase-reg"/>
</dbReference>
<dbReference type="Gene3D" id="3.30.2160.10">
    <property type="entry name" value="Hect, E3 ligase catalytic domain"/>
    <property type="match status" value="1"/>
</dbReference>
<keyword evidence="2" id="KW-0677">Repeat</keyword>
<evidence type="ECO:0000256" key="3">
    <source>
        <dbReference type="ARBA" id="ARBA00022786"/>
    </source>
</evidence>
<feature type="repeat" description="RCC1" evidence="5">
    <location>
        <begin position="243"/>
        <end position="294"/>
    </location>
</feature>
<feature type="compositionally biased region" description="Basic and acidic residues" evidence="6">
    <location>
        <begin position="1"/>
        <end position="10"/>
    </location>
</feature>
<dbReference type="InterPro" id="IPR000408">
    <property type="entry name" value="Reg_chr_condens"/>
</dbReference>
<evidence type="ECO:0000256" key="4">
    <source>
        <dbReference type="PROSITE-ProRule" id="PRU00104"/>
    </source>
</evidence>
<dbReference type="Pfam" id="PF00632">
    <property type="entry name" value="HECT"/>
    <property type="match status" value="1"/>
</dbReference>
<proteinExistence type="predicted"/>
<dbReference type="PROSITE" id="PS00626">
    <property type="entry name" value="RCC1_2"/>
    <property type="match status" value="3"/>
</dbReference>
<organism evidence="8 9">
    <name type="scientific">Ataeniobius toweri</name>
    <dbReference type="NCBI Taxonomy" id="208326"/>
    <lineage>
        <taxon>Eukaryota</taxon>
        <taxon>Metazoa</taxon>
        <taxon>Chordata</taxon>
        <taxon>Craniata</taxon>
        <taxon>Vertebrata</taxon>
        <taxon>Euteleostomi</taxon>
        <taxon>Actinopterygii</taxon>
        <taxon>Neopterygii</taxon>
        <taxon>Teleostei</taxon>
        <taxon>Neoteleostei</taxon>
        <taxon>Acanthomorphata</taxon>
        <taxon>Ovalentaria</taxon>
        <taxon>Atherinomorphae</taxon>
        <taxon>Cyprinodontiformes</taxon>
        <taxon>Goodeidae</taxon>
        <taxon>Ataeniobius</taxon>
    </lineage>
</organism>
<evidence type="ECO:0000313" key="9">
    <source>
        <dbReference type="Proteomes" id="UP001345963"/>
    </source>
</evidence>